<organism evidence="3">
    <name type="scientific">Ditylum brightwellii</name>
    <dbReference type="NCBI Taxonomy" id="49249"/>
    <lineage>
        <taxon>Eukaryota</taxon>
        <taxon>Sar</taxon>
        <taxon>Stramenopiles</taxon>
        <taxon>Ochrophyta</taxon>
        <taxon>Bacillariophyta</taxon>
        <taxon>Mediophyceae</taxon>
        <taxon>Lithodesmiophycidae</taxon>
        <taxon>Lithodesmiales</taxon>
        <taxon>Lithodesmiaceae</taxon>
        <taxon>Ditylum</taxon>
    </lineage>
</organism>
<reference evidence="3" key="1">
    <citation type="submission" date="2021-01" db="EMBL/GenBank/DDBJ databases">
        <authorList>
            <person name="Corre E."/>
            <person name="Pelletier E."/>
            <person name="Niang G."/>
            <person name="Scheremetjew M."/>
            <person name="Finn R."/>
            <person name="Kale V."/>
            <person name="Holt S."/>
            <person name="Cochrane G."/>
            <person name="Meng A."/>
            <person name="Brown T."/>
            <person name="Cohen L."/>
        </authorList>
    </citation>
    <scope>NUCLEOTIDE SEQUENCE</scope>
    <source>
        <strain evidence="3">GSO104</strain>
    </source>
</reference>
<dbReference type="EMBL" id="HBNS01044207">
    <property type="protein sequence ID" value="CAE4643860.1"/>
    <property type="molecule type" value="Transcribed_RNA"/>
</dbReference>
<dbReference type="AlphaFoldDB" id="A0A7S4W0M5"/>
<feature type="compositionally biased region" description="Low complexity" evidence="2">
    <location>
        <begin position="206"/>
        <end position="222"/>
    </location>
</feature>
<feature type="coiled-coil region" evidence="1">
    <location>
        <begin position="314"/>
        <end position="357"/>
    </location>
</feature>
<evidence type="ECO:0000313" key="3">
    <source>
        <dbReference type="EMBL" id="CAE4643860.1"/>
    </source>
</evidence>
<sequence>MVAEDVFVHANGAEEEFQTLALKGNNTMKKCMSMLEINEIAQVRDFEDAMQTLTSLEADVSEMKKKEESSEDEFFFFDDDDNQESSFKEPVQDLSTMETDLTTEKKEESSENDFFFFNGNNGKRNDKEKIIDTQELKIANTTPMLGMRRSQSLASMSAPPMYARRPLRIDPIVEEAIPEDSEAKKCDGNTLKAFDPSRRPSRSSMKKSSSMASLTTTSSADSMLEENETNAMKRNISFSKLEIREYAITLGDNPCVRRGPPVSLDWKYSDRGSMCLEEYESTRVPRRSRNKLVLSYGARQLRLIKEAGFTMNDLKEATKDVQRMKQKRKNTYALLPIAKVEEAVESAGRKMKRLIKSRS</sequence>
<evidence type="ECO:0000256" key="2">
    <source>
        <dbReference type="SAM" id="MobiDB-lite"/>
    </source>
</evidence>
<protein>
    <submittedName>
        <fullName evidence="3">Uncharacterized protein</fullName>
    </submittedName>
</protein>
<name>A0A7S4W0M5_9STRA</name>
<gene>
    <name evidence="3" type="ORF">DBRI00130_LOCUS34260</name>
</gene>
<keyword evidence="1" id="KW-0175">Coiled coil</keyword>
<feature type="coiled-coil region" evidence="1">
    <location>
        <begin position="46"/>
        <end position="73"/>
    </location>
</feature>
<evidence type="ECO:0000256" key="1">
    <source>
        <dbReference type="SAM" id="Coils"/>
    </source>
</evidence>
<proteinExistence type="predicted"/>
<feature type="region of interest" description="Disordered" evidence="2">
    <location>
        <begin position="181"/>
        <end position="225"/>
    </location>
</feature>
<accession>A0A7S4W0M5</accession>